<dbReference type="SUPFAM" id="SSF55961">
    <property type="entry name" value="Bet v1-like"/>
    <property type="match status" value="1"/>
</dbReference>
<name>C8XGX7_NAKMY</name>
<dbReference type="InterPro" id="IPR023393">
    <property type="entry name" value="START-like_dom_sf"/>
</dbReference>
<organism evidence="1 2">
    <name type="scientific">Nakamurella multipartita (strain ATCC 700099 / DSM 44233 / CIP 104796 / JCM 9543 / NBRC 105858 / Y-104)</name>
    <name type="common">Microsphaera multipartita</name>
    <dbReference type="NCBI Taxonomy" id="479431"/>
    <lineage>
        <taxon>Bacteria</taxon>
        <taxon>Bacillati</taxon>
        <taxon>Actinomycetota</taxon>
        <taxon>Actinomycetes</taxon>
        <taxon>Nakamurellales</taxon>
        <taxon>Nakamurellaceae</taxon>
        <taxon>Nakamurella</taxon>
    </lineage>
</organism>
<reference evidence="1 2" key="2">
    <citation type="journal article" date="2010" name="Stand. Genomic Sci.">
        <title>Complete genome sequence of Nakamurella multipartita type strain (Y-104).</title>
        <authorList>
            <person name="Tice H."/>
            <person name="Mayilraj S."/>
            <person name="Sims D."/>
            <person name="Lapidus A."/>
            <person name="Nolan M."/>
            <person name="Lucas S."/>
            <person name="Glavina Del Rio T."/>
            <person name="Copeland A."/>
            <person name="Cheng J.F."/>
            <person name="Meincke L."/>
            <person name="Bruce D."/>
            <person name="Goodwin L."/>
            <person name="Pitluck S."/>
            <person name="Ivanova N."/>
            <person name="Mavromatis K."/>
            <person name="Ovchinnikova G."/>
            <person name="Pati A."/>
            <person name="Chen A."/>
            <person name="Palaniappan K."/>
            <person name="Land M."/>
            <person name="Hauser L."/>
            <person name="Chang Y.J."/>
            <person name="Jeffries C.D."/>
            <person name="Detter J.C."/>
            <person name="Brettin T."/>
            <person name="Rohde M."/>
            <person name="Goker M."/>
            <person name="Bristow J."/>
            <person name="Eisen J.A."/>
            <person name="Markowitz V."/>
            <person name="Hugenholtz P."/>
            <person name="Kyrpides N.C."/>
            <person name="Klenk H.P."/>
            <person name="Chen F."/>
        </authorList>
    </citation>
    <scope>NUCLEOTIDE SEQUENCE [LARGE SCALE GENOMIC DNA]</scope>
    <source>
        <strain evidence="2">ATCC 700099 / DSM 44233 / CIP 104796 / JCM 9543 / NBRC 105858 / Y-104</strain>
    </source>
</reference>
<dbReference type="OrthoDB" id="3255669at2"/>
<dbReference type="EMBL" id="CP001737">
    <property type="protein sequence ID" value="ACV80208.1"/>
    <property type="molecule type" value="Genomic_DNA"/>
</dbReference>
<dbReference type="InParanoid" id="C8XGX7"/>
<dbReference type="AlphaFoldDB" id="C8XGX7"/>
<accession>C8XGX7</accession>
<evidence type="ECO:0000313" key="2">
    <source>
        <dbReference type="Proteomes" id="UP000002218"/>
    </source>
</evidence>
<dbReference type="STRING" id="479431.Namu_3915"/>
<keyword evidence="2" id="KW-1185">Reference proteome</keyword>
<sequence length="185" mass="20998">MFATVAASVAERRARRPGDDLVDPADVVMDRAVTFDAAPEAVWPWLVQLGKHRAGWYLPRRVERFLPAGRRATRQIQPRWQHLQAGDIIPDYGGRHETFRVDRIHAPDSIVYTSRRGRTDLSWSITLERESVTPARTRVHFRLRMAPVKHRWLATTAGEFFDALTIAGAAAGLTERLRDARPPTA</sequence>
<dbReference type="Proteomes" id="UP000002218">
    <property type="component" value="Chromosome"/>
</dbReference>
<evidence type="ECO:0008006" key="3">
    <source>
        <dbReference type="Google" id="ProtNLM"/>
    </source>
</evidence>
<protein>
    <recommendedName>
        <fullName evidence="3">Activator of Hsp90 ATPase 1 family protein</fullName>
    </recommendedName>
</protein>
<reference evidence="2" key="1">
    <citation type="submission" date="2009-09" db="EMBL/GenBank/DDBJ databases">
        <title>The complete genome of Nakamurella multipartita DSM 44233.</title>
        <authorList>
            <consortium name="US DOE Joint Genome Institute (JGI-PGF)"/>
            <person name="Lucas S."/>
            <person name="Copeland A."/>
            <person name="Lapidus A."/>
            <person name="Glavina del Rio T."/>
            <person name="Dalin E."/>
            <person name="Tice H."/>
            <person name="Bruce D."/>
            <person name="Goodwin L."/>
            <person name="Pitluck S."/>
            <person name="Kyrpides N."/>
            <person name="Mavromatis K."/>
            <person name="Ivanova N."/>
            <person name="Ovchinnikova G."/>
            <person name="Sims D."/>
            <person name="Meincke L."/>
            <person name="Brettin T."/>
            <person name="Detter J.C."/>
            <person name="Han C."/>
            <person name="Larimer F."/>
            <person name="Land M."/>
            <person name="Hauser L."/>
            <person name="Markowitz V."/>
            <person name="Cheng J.-F."/>
            <person name="Hugenholtz P."/>
            <person name="Woyke T."/>
            <person name="Wu D."/>
            <person name="Klenk H.-P."/>
            <person name="Eisen J.A."/>
        </authorList>
    </citation>
    <scope>NUCLEOTIDE SEQUENCE [LARGE SCALE GENOMIC DNA]</scope>
    <source>
        <strain evidence="2">ATCC 700099 / DSM 44233 / CIP 104796 / JCM 9543 / NBRC 105858 / Y-104</strain>
    </source>
</reference>
<evidence type="ECO:0000313" key="1">
    <source>
        <dbReference type="EMBL" id="ACV80208.1"/>
    </source>
</evidence>
<proteinExistence type="predicted"/>
<gene>
    <name evidence="1" type="ordered locus">Namu_3915</name>
</gene>
<dbReference type="Gene3D" id="3.30.530.20">
    <property type="match status" value="1"/>
</dbReference>
<dbReference type="HOGENOM" id="CLU_099837_1_0_11"/>
<dbReference type="RefSeq" id="WP_015749034.1">
    <property type="nucleotide sequence ID" value="NC_013235.1"/>
</dbReference>
<dbReference type="eggNOG" id="COG3832">
    <property type="taxonomic scope" value="Bacteria"/>
</dbReference>
<dbReference type="KEGG" id="nml:Namu_3915"/>